<protein>
    <submittedName>
        <fullName evidence="1">Uncharacterized protein</fullName>
    </submittedName>
</protein>
<organism evidence="1 2">
    <name type="scientific">Fomitopsis schrenkii</name>
    <name type="common">Brown rot fungus</name>
    <dbReference type="NCBI Taxonomy" id="2126942"/>
    <lineage>
        <taxon>Eukaryota</taxon>
        <taxon>Fungi</taxon>
        <taxon>Dikarya</taxon>
        <taxon>Basidiomycota</taxon>
        <taxon>Agaricomycotina</taxon>
        <taxon>Agaricomycetes</taxon>
        <taxon>Polyporales</taxon>
        <taxon>Fomitopsis</taxon>
    </lineage>
</organism>
<dbReference type="EMBL" id="KE504130">
    <property type="protein sequence ID" value="EPT03315.1"/>
    <property type="molecule type" value="Genomic_DNA"/>
</dbReference>
<evidence type="ECO:0000313" key="2">
    <source>
        <dbReference type="Proteomes" id="UP000015241"/>
    </source>
</evidence>
<name>S8FYN9_FOMSC</name>
<proteinExistence type="predicted"/>
<evidence type="ECO:0000313" key="1">
    <source>
        <dbReference type="EMBL" id="EPT03315.1"/>
    </source>
</evidence>
<gene>
    <name evidence="1" type="ORF">FOMPIDRAFT_1046870</name>
</gene>
<sequence>MNREDYVSGAADLSIFRRVAARLLPLLKALRGPLASPRVRNGTPVETGLPFRFPGIEAGAFQLLEVWTQIGMSERVSFSLIH</sequence>
<keyword evidence="2" id="KW-1185">Reference proteome</keyword>
<accession>S8FYN9</accession>
<dbReference type="Proteomes" id="UP000015241">
    <property type="component" value="Unassembled WGS sequence"/>
</dbReference>
<dbReference type="HOGENOM" id="CLU_2558312_0_0_1"/>
<reference evidence="1 2" key="1">
    <citation type="journal article" date="2012" name="Science">
        <title>The Paleozoic origin of enzymatic lignin decomposition reconstructed from 31 fungal genomes.</title>
        <authorList>
            <person name="Floudas D."/>
            <person name="Binder M."/>
            <person name="Riley R."/>
            <person name="Barry K."/>
            <person name="Blanchette R.A."/>
            <person name="Henrissat B."/>
            <person name="Martinez A.T."/>
            <person name="Otillar R."/>
            <person name="Spatafora J.W."/>
            <person name="Yadav J.S."/>
            <person name="Aerts A."/>
            <person name="Benoit I."/>
            <person name="Boyd A."/>
            <person name="Carlson A."/>
            <person name="Copeland A."/>
            <person name="Coutinho P.M."/>
            <person name="de Vries R.P."/>
            <person name="Ferreira P."/>
            <person name="Findley K."/>
            <person name="Foster B."/>
            <person name="Gaskell J."/>
            <person name="Glotzer D."/>
            <person name="Gorecki P."/>
            <person name="Heitman J."/>
            <person name="Hesse C."/>
            <person name="Hori C."/>
            <person name="Igarashi K."/>
            <person name="Jurgens J.A."/>
            <person name="Kallen N."/>
            <person name="Kersten P."/>
            <person name="Kohler A."/>
            <person name="Kuees U."/>
            <person name="Kumar T.K.A."/>
            <person name="Kuo A."/>
            <person name="LaButti K."/>
            <person name="Larrondo L.F."/>
            <person name="Lindquist E."/>
            <person name="Ling A."/>
            <person name="Lombard V."/>
            <person name="Lucas S."/>
            <person name="Lundell T."/>
            <person name="Martin R."/>
            <person name="McLaughlin D.J."/>
            <person name="Morgenstern I."/>
            <person name="Morin E."/>
            <person name="Murat C."/>
            <person name="Nagy L.G."/>
            <person name="Nolan M."/>
            <person name="Ohm R.A."/>
            <person name="Patyshakuliyeva A."/>
            <person name="Rokas A."/>
            <person name="Ruiz-Duenas F.J."/>
            <person name="Sabat G."/>
            <person name="Salamov A."/>
            <person name="Samejima M."/>
            <person name="Schmutz J."/>
            <person name="Slot J.C."/>
            <person name="St John F."/>
            <person name="Stenlid J."/>
            <person name="Sun H."/>
            <person name="Sun S."/>
            <person name="Syed K."/>
            <person name="Tsang A."/>
            <person name="Wiebenga A."/>
            <person name="Young D."/>
            <person name="Pisabarro A."/>
            <person name="Eastwood D.C."/>
            <person name="Martin F."/>
            <person name="Cullen D."/>
            <person name="Grigoriev I.V."/>
            <person name="Hibbett D.S."/>
        </authorList>
    </citation>
    <scope>NUCLEOTIDE SEQUENCE</scope>
    <source>
        <strain evidence="2">FP-58527</strain>
    </source>
</reference>
<dbReference type="AlphaFoldDB" id="S8FYN9"/>
<dbReference type="InParanoid" id="S8FYN9"/>